<organism evidence="5 6">
    <name type="scientific">Nonomuraea angiospora</name>
    <dbReference type="NCBI Taxonomy" id="46172"/>
    <lineage>
        <taxon>Bacteria</taxon>
        <taxon>Bacillati</taxon>
        <taxon>Actinomycetota</taxon>
        <taxon>Actinomycetes</taxon>
        <taxon>Streptosporangiales</taxon>
        <taxon>Streptosporangiaceae</taxon>
        <taxon>Nonomuraea</taxon>
    </lineage>
</organism>
<comment type="caution">
    <text evidence="5">The sequence shown here is derived from an EMBL/GenBank/DDBJ whole genome shotgun (WGS) entry which is preliminary data.</text>
</comment>
<evidence type="ECO:0000256" key="2">
    <source>
        <dbReference type="RuleBase" id="RU003749"/>
    </source>
</evidence>
<dbReference type="PANTHER" id="PTHR33495">
    <property type="entry name" value="ANTI-SIGMA FACTOR ANTAGONIST TM_1081-RELATED-RELATED"/>
    <property type="match status" value="1"/>
</dbReference>
<feature type="domain" description="STAS" evidence="4">
    <location>
        <begin position="214"/>
        <end position="300"/>
    </location>
</feature>
<dbReference type="PROSITE" id="PS50801">
    <property type="entry name" value="STAS"/>
    <property type="match status" value="1"/>
</dbReference>
<dbReference type="PANTHER" id="PTHR33495:SF2">
    <property type="entry name" value="ANTI-SIGMA FACTOR ANTAGONIST TM_1081-RELATED"/>
    <property type="match status" value="1"/>
</dbReference>
<accession>A0ABR9M5X7</accession>
<dbReference type="InterPro" id="IPR036513">
    <property type="entry name" value="STAS_dom_sf"/>
</dbReference>
<proteinExistence type="inferred from homology"/>
<protein>
    <recommendedName>
        <fullName evidence="2">Anti-sigma factor antagonist</fullName>
    </recommendedName>
</protein>
<dbReference type="RefSeq" id="WP_192788535.1">
    <property type="nucleotide sequence ID" value="NZ_JADBEK010000001.1"/>
</dbReference>
<dbReference type="Gene3D" id="3.30.750.24">
    <property type="entry name" value="STAS domain"/>
    <property type="match status" value="1"/>
</dbReference>
<comment type="similarity">
    <text evidence="1 2">Belongs to the anti-sigma-factor antagonist family.</text>
</comment>
<keyword evidence="6" id="KW-1185">Reference proteome</keyword>
<dbReference type="NCBIfam" id="TIGR00377">
    <property type="entry name" value="ant_ant_sig"/>
    <property type="match status" value="1"/>
</dbReference>
<dbReference type="Pfam" id="PF19457">
    <property type="entry name" value="DUF5994"/>
    <property type="match status" value="1"/>
</dbReference>
<evidence type="ECO:0000256" key="1">
    <source>
        <dbReference type="ARBA" id="ARBA00009013"/>
    </source>
</evidence>
<dbReference type="InterPro" id="IPR046036">
    <property type="entry name" value="DUF5994"/>
</dbReference>
<evidence type="ECO:0000313" key="6">
    <source>
        <dbReference type="Proteomes" id="UP000633509"/>
    </source>
</evidence>
<dbReference type="Proteomes" id="UP000633509">
    <property type="component" value="Unassembled WGS sequence"/>
</dbReference>
<gene>
    <name evidence="5" type="ORF">H4W80_006552</name>
</gene>
<evidence type="ECO:0000313" key="5">
    <source>
        <dbReference type="EMBL" id="MBE1588294.1"/>
    </source>
</evidence>
<dbReference type="InterPro" id="IPR002645">
    <property type="entry name" value="STAS_dom"/>
</dbReference>
<dbReference type="InterPro" id="IPR003658">
    <property type="entry name" value="Anti-sigma_ant"/>
</dbReference>
<dbReference type="EMBL" id="JADBEK010000001">
    <property type="protein sequence ID" value="MBE1588294.1"/>
    <property type="molecule type" value="Genomic_DNA"/>
</dbReference>
<evidence type="ECO:0000259" key="4">
    <source>
        <dbReference type="PROSITE" id="PS50801"/>
    </source>
</evidence>
<dbReference type="SUPFAM" id="SSF52091">
    <property type="entry name" value="SpoIIaa-like"/>
    <property type="match status" value="1"/>
</dbReference>
<dbReference type="CDD" id="cd07043">
    <property type="entry name" value="STAS_anti-anti-sigma_factors"/>
    <property type="match status" value="1"/>
</dbReference>
<dbReference type="Pfam" id="PF01740">
    <property type="entry name" value="STAS"/>
    <property type="match status" value="1"/>
</dbReference>
<evidence type="ECO:0000256" key="3">
    <source>
        <dbReference type="SAM" id="MobiDB-lite"/>
    </source>
</evidence>
<sequence length="300" mass="32090">MNLALLTNPAPLNAVADTHPAIDSAVRLRLDPILYRRDATAGVWWPYSRNAAAELPDLIAAVDQRLSRITQCVGLRADAWDDIPYRIPARGREVRVDCLRGADPHLIVLTVTGTEPVTLLVVPPDAGPHQAAHLLSAYRPAEPVASTPEADASAGWENEGGFVIEQDPQDVPRGQRAGQADRKPRASLLRSEHGVTVTDAFPLGRADPTVPTTVRLAGEIDICTSPALRSRLLGTLKYSTSLLILDLSAVSFCDAAGLAVLVGIQRSARTMGITLALAAPRPVMSKLLHITGLDRSLPMV</sequence>
<name>A0ABR9M5X7_9ACTN</name>
<feature type="region of interest" description="Disordered" evidence="3">
    <location>
        <begin position="165"/>
        <end position="187"/>
    </location>
</feature>
<reference evidence="5 6" key="1">
    <citation type="submission" date="2020-10" db="EMBL/GenBank/DDBJ databases">
        <title>Sequencing the genomes of 1000 actinobacteria strains.</title>
        <authorList>
            <person name="Klenk H.-P."/>
        </authorList>
    </citation>
    <scope>NUCLEOTIDE SEQUENCE [LARGE SCALE GENOMIC DNA]</scope>
    <source>
        <strain evidence="5 6">DSM 43173</strain>
    </source>
</reference>